<feature type="compositionally biased region" description="Gly residues" evidence="1">
    <location>
        <begin position="410"/>
        <end position="421"/>
    </location>
</feature>
<feature type="domain" description="CID" evidence="2">
    <location>
        <begin position="1"/>
        <end position="127"/>
    </location>
</feature>
<proteinExistence type="predicted"/>
<feature type="compositionally biased region" description="Polar residues" evidence="1">
    <location>
        <begin position="634"/>
        <end position="644"/>
    </location>
</feature>
<evidence type="ECO:0000259" key="2">
    <source>
        <dbReference type="PROSITE" id="PS51391"/>
    </source>
</evidence>
<dbReference type="PROSITE" id="PS51391">
    <property type="entry name" value="CID"/>
    <property type="match status" value="1"/>
</dbReference>
<organism evidence="3 4">
    <name type="scientific">Dichomitus squalens</name>
    <dbReference type="NCBI Taxonomy" id="114155"/>
    <lineage>
        <taxon>Eukaryota</taxon>
        <taxon>Fungi</taxon>
        <taxon>Dikarya</taxon>
        <taxon>Basidiomycota</taxon>
        <taxon>Agaricomycotina</taxon>
        <taxon>Agaricomycetes</taxon>
        <taxon>Polyporales</taxon>
        <taxon>Polyporaceae</taxon>
        <taxon>Dichomitus</taxon>
    </lineage>
</organism>
<evidence type="ECO:0000313" key="4">
    <source>
        <dbReference type="Proteomes" id="UP000292082"/>
    </source>
</evidence>
<keyword evidence="4" id="KW-1185">Reference proteome</keyword>
<dbReference type="EMBL" id="ML145133">
    <property type="protein sequence ID" value="TBU57764.1"/>
    <property type="molecule type" value="Genomic_DNA"/>
</dbReference>
<feature type="non-terminal residue" evidence="3">
    <location>
        <position position="729"/>
    </location>
</feature>
<dbReference type="Pfam" id="PF04818">
    <property type="entry name" value="CID"/>
    <property type="match status" value="1"/>
</dbReference>
<feature type="compositionally biased region" description="Low complexity" evidence="1">
    <location>
        <begin position="599"/>
        <end position="633"/>
    </location>
</feature>
<dbReference type="InterPro" id="IPR008942">
    <property type="entry name" value="ENTH_VHS"/>
</dbReference>
<dbReference type="AlphaFoldDB" id="A0A4Q9PTT2"/>
<protein>
    <recommendedName>
        <fullName evidence="2">CID domain-containing protein</fullName>
    </recommendedName>
</protein>
<accession>A0A4Q9PTT2</accession>
<feature type="region of interest" description="Disordered" evidence="1">
    <location>
        <begin position="696"/>
        <end position="729"/>
    </location>
</feature>
<feature type="region of interest" description="Disordered" evidence="1">
    <location>
        <begin position="279"/>
        <end position="657"/>
    </location>
</feature>
<name>A0A4Q9PTT2_9APHY</name>
<dbReference type="SUPFAM" id="SSF48464">
    <property type="entry name" value="ENTH/VHS domain"/>
    <property type="match status" value="1"/>
</dbReference>
<evidence type="ECO:0000256" key="1">
    <source>
        <dbReference type="SAM" id="MobiDB-lite"/>
    </source>
</evidence>
<dbReference type="STRING" id="114155.A0A4Q9PTT2"/>
<dbReference type="Proteomes" id="UP000292082">
    <property type="component" value="Unassembled WGS sequence"/>
</dbReference>
<feature type="compositionally biased region" description="Basic and acidic residues" evidence="1">
    <location>
        <begin position="422"/>
        <end position="456"/>
    </location>
</feature>
<sequence length="729" mass="76875">MNSLTEIAMKCMQNDTQMVSILYRTHKALSVSGKTASLYAFDALARAARHQANKNRAVADLNSGQGNSATFLLKIEGILDGLFQDLVTNGTDDLKEKAKKILDIWAKSNTFPSAVLSPLFDLLKQAENEKEPGNPVNQLANPTPDNPHGASAVLPNQAPAPQSSVTPPASIDVQSALLALLSKAASAVGAQGVVPGQTAPNTAIPVSPAPSAPAVPALDANQLAFLHQFAQTAKDVGPISGQLQLPGFVPQQPPVSASIVPSNSAVPIVPPAHAFAHVPGGPLPLQPPYRDDQYGLPSAHARESEHQPPQQYGRYGPEAATTDPRSGYSREGRYGSAHDLPVNAPSKPSHEQGGGSEHGYDHAPYPNANFGYEHGPPYAHGREHDPRGDHHRDRPPPPNPRGSYRERGGPGRGRGRGSGGGRWDDRGRRGGGDRDGRDRDYGGDRYDDSRRPDSGRRQSRSRSPGPSDRYRAGGGRGRPYSPPRHRDHRDQDELGRDGGGYRQQDRYSERYMYNPGPDGAATGFDEFGRELRPGSPDAPGGSDSASATQHLHAQGSAAADRSKRGDSPFPPGSGSATASDRGSAAPEHELQRFTSPSRPAQASYPPATSASTSTVASLSPSTSSAPLPHSASTIPASVSGSRDQPQGGLDTFDRAAFDPSQPQSWVALGEAWAATHGAAPTQEQLVQFVFGGMPGLPASASGAPEQGEYAGGYDEPRAPGGRRTSGYYE</sequence>
<evidence type="ECO:0000313" key="3">
    <source>
        <dbReference type="EMBL" id="TBU57764.1"/>
    </source>
</evidence>
<feature type="compositionally biased region" description="Basic and acidic residues" evidence="1">
    <location>
        <begin position="380"/>
        <end position="395"/>
    </location>
</feature>
<gene>
    <name evidence="3" type="ORF">BD310DRAFT_852606</name>
</gene>
<reference evidence="3 4" key="1">
    <citation type="submission" date="2019-01" db="EMBL/GenBank/DDBJ databases">
        <title>Draft genome sequences of three monokaryotic isolates of the white-rot basidiomycete fungus Dichomitus squalens.</title>
        <authorList>
            <consortium name="DOE Joint Genome Institute"/>
            <person name="Lopez S.C."/>
            <person name="Andreopoulos B."/>
            <person name="Pangilinan J."/>
            <person name="Lipzen A."/>
            <person name="Riley R."/>
            <person name="Ahrendt S."/>
            <person name="Ng V."/>
            <person name="Barry K."/>
            <person name="Daum C."/>
            <person name="Grigoriev I.V."/>
            <person name="Hilden K.S."/>
            <person name="Makela M.R."/>
            <person name="de Vries R.P."/>
        </authorList>
    </citation>
    <scope>NUCLEOTIDE SEQUENCE [LARGE SCALE GENOMIC DNA]</scope>
    <source>
        <strain evidence="3 4">CBS 464.89</strain>
    </source>
</reference>
<feature type="region of interest" description="Disordered" evidence="1">
    <location>
        <begin position="129"/>
        <end position="167"/>
    </location>
</feature>
<dbReference type="InterPro" id="IPR006569">
    <property type="entry name" value="CID_dom"/>
</dbReference>
<dbReference type="Gene3D" id="1.25.40.90">
    <property type="match status" value="1"/>
</dbReference>